<keyword evidence="2" id="KW-0418">Kinase</keyword>
<evidence type="ECO:0000313" key="2">
    <source>
        <dbReference type="EMBL" id="CTQ44430.1"/>
    </source>
</evidence>
<proteinExistence type="predicted"/>
<evidence type="ECO:0000259" key="1">
    <source>
        <dbReference type="Pfam" id="PF07475"/>
    </source>
</evidence>
<dbReference type="GO" id="GO:0005524">
    <property type="term" value="F:ATP binding"/>
    <property type="evidence" value="ECO:0007669"/>
    <property type="project" value="InterPro"/>
</dbReference>
<accession>A0A0M6Y6K6</accession>
<feature type="domain" description="HPr kinase/phosphorylase C-terminal" evidence="1">
    <location>
        <begin position="5"/>
        <end position="145"/>
    </location>
</feature>
<dbReference type="GO" id="GO:0006109">
    <property type="term" value="P:regulation of carbohydrate metabolic process"/>
    <property type="evidence" value="ECO:0007669"/>
    <property type="project" value="InterPro"/>
</dbReference>
<protein>
    <submittedName>
        <fullName evidence="2">HPr kinase/phosphorylase</fullName>
    </submittedName>
</protein>
<dbReference type="SUPFAM" id="SSF53795">
    <property type="entry name" value="PEP carboxykinase-like"/>
    <property type="match status" value="1"/>
</dbReference>
<dbReference type="GO" id="GO:0000155">
    <property type="term" value="F:phosphorelay sensor kinase activity"/>
    <property type="evidence" value="ECO:0007669"/>
    <property type="project" value="InterPro"/>
</dbReference>
<sequence>MTPPAVHANCVVVGTAGLLIRGGAGSGKTTLSDILIEAARAKGNLGLLVADDYTHVAAANGRLEAHAPRTIEGRMEVRGFGVVETRFLPHAQVHLLVELKQADAIERMPEQALATTCLEGVHLPVVMCPQNDPEHSLRLIRWALRHLFLKGPDYI</sequence>
<reference evidence="3" key="1">
    <citation type="submission" date="2015-07" db="EMBL/GenBank/DDBJ databases">
        <authorList>
            <person name="Rodrigo-Torres Lidia"/>
            <person name="Arahal R.David."/>
        </authorList>
    </citation>
    <scope>NUCLEOTIDE SEQUENCE [LARGE SCALE GENOMIC DNA]</scope>
    <source>
        <strain evidence="3">CECT 4801</strain>
    </source>
</reference>
<dbReference type="Proteomes" id="UP000048926">
    <property type="component" value="Unassembled WGS sequence"/>
</dbReference>
<keyword evidence="3" id="KW-1185">Reference proteome</keyword>
<organism evidence="2 3">
    <name type="scientific">Roseibium aggregatum</name>
    <dbReference type="NCBI Taxonomy" id="187304"/>
    <lineage>
        <taxon>Bacteria</taxon>
        <taxon>Pseudomonadati</taxon>
        <taxon>Pseudomonadota</taxon>
        <taxon>Alphaproteobacteria</taxon>
        <taxon>Hyphomicrobiales</taxon>
        <taxon>Stappiaceae</taxon>
        <taxon>Roseibium</taxon>
    </lineage>
</organism>
<dbReference type="Gene3D" id="3.40.50.300">
    <property type="entry name" value="P-loop containing nucleotide triphosphate hydrolases"/>
    <property type="match status" value="1"/>
</dbReference>
<dbReference type="InterPro" id="IPR027417">
    <property type="entry name" value="P-loop_NTPase"/>
</dbReference>
<name>A0A0M6Y6K6_9HYPH</name>
<gene>
    <name evidence="2" type="ORF">LAL4801_02873</name>
</gene>
<dbReference type="STRING" id="187304.B0E33_08905"/>
<dbReference type="AlphaFoldDB" id="A0A0M6Y6K6"/>
<dbReference type="OrthoDB" id="8326226at2"/>
<dbReference type="RefSeq" id="WP_055657221.1">
    <property type="nucleotide sequence ID" value="NZ_CXST01000002.1"/>
</dbReference>
<dbReference type="Pfam" id="PF07475">
    <property type="entry name" value="Hpr_kinase_C"/>
    <property type="match status" value="1"/>
</dbReference>
<keyword evidence="2" id="KW-0808">Transferase</keyword>
<dbReference type="EMBL" id="CXST01000002">
    <property type="protein sequence ID" value="CTQ44430.1"/>
    <property type="molecule type" value="Genomic_DNA"/>
</dbReference>
<evidence type="ECO:0000313" key="3">
    <source>
        <dbReference type="Proteomes" id="UP000048926"/>
    </source>
</evidence>
<dbReference type="InterPro" id="IPR011104">
    <property type="entry name" value="Hpr_kin/Pase_C"/>
</dbReference>